<name>A0A624F7L1_CAMJU</name>
<evidence type="ECO:0000313" key="2">
    <source>
        <dbReference type="EMBL" id="ECZ5738928.1"/>
    </source>
</evidence>
<keyword evidence="1" id="KW-0175">Coiled coil</keyword>
<reference evidence="2 3" key="1">
    <citation type="submission" date="2019-10" db="EMBL/GenBank/DDBJ databases">
        <authorList>
            <consortium name="PulseNet: The National Subtyping Network for Foodborne Disease Surveillance"/>
            <person name="Tarr C.L."/>
            <person name="Trees E."/>
            <person name="Katz L.S."/>
            <person name="Carleton-Romer H.A."/>
            <person name="Stroika S."/>
            <person name="Kucerova Z."/>
            <person name="Roache K.F."/>
            <person name="Sabol A.L."/>
            <person name="Besser J."/>
            <person name="Gerner-Smidt P."/>
        </authorList>
    </citation>
    <scope>NUCLEOTIDE SEQUENCE [LARGE SCALE GENOMIC DNA]</scope>
    <source>
        <strain evidence="2 3">PNUSAC012091</strain>
    </source>
</reference>
<feature type="non-terminal residue" evidence="2">
    <location>
        <position position="101"/>
    </location>
</feature>
<comment type="caution">
    <text evidence="2">The sequence shown here is derived from an EMBL/GenBank/DDBJ whole genome shotgun (WGS) entry which is preliminary data.</text>
</comment>
<dbReference type="AlphaFoldDB" id="A0A624F7L1"/>
<organism evidence="2 3">
    <name type="scientific">Campylobacter jejuni</name>
    <dbReference type="NCBI Taxonomy" id="197"/>
    <lineage>
        <taxon>Bacteria</taxon>
        <taxon>Pseudomonadati</taxon>
        <taxon>Campylobacterota</taxon>
        <taxon>Epsilonproteobacteria</taxon>
        <taxon>Campylobacterales</taxon>
        <taxon>Campylobacteraceae</taxon>
        <taxon>Campylobacter</taxon>
    </lineage>
</organism>
<evidence type="ECO:0000256" key="1">
    <source>
        <dbReference type="SAM" id="Coils"/>
    </source>
</evidence>
<dbReference type="Proteomes" id="UP000421425">
    <property type="component" value="Unassembled WGS sequence"/>
</dbReference>
<sequence length="101" mass="11464">MFFNFKNKSSAQKEESKKVLEALFLQENELEEKLKKINIKPKLIIGFASYQLNLAIIGNKIQNSINEQCDIILSSATDLLCNLDSNSNIENSPYKQNIQGI</sequence>
<accession>A0A624F7L1</accession>
<proteinExistence type="predicted"/>
<evidence type="ECO:0000313" key="3">
    <source>
        <dbReference type="Proteomes" id="UP000421425"/>
    </source>
</evidence>
<gene>
    <name evidence="2" type="ORF">F8Y55_10090</name>
</gene>
<dbReference type="EMBL" id="AALHBX010000100">
    <property type="protein sequence ID" value="ECZ5738928.1"/>
    <property type="molecule type" value="Genomic_DNA"/>
</dbReference>
<feature type="coiled-coil region" evidence="1">
    <location>
        <begin position="13"/>
        <end position="40"/>
    </location>
</feature>
<protein>
    <submittedName>
        <fullName evidence="2">MCP-domain signal transduction protein</fullName>
    </submittedName>
</protein>